<organism evidence="7 8">
    <name type="scientific">Pelagibacterium lentulum</name>
    <dbReference type="NCBI Taxonomy" id="2029865"/>
    <lineage>
        <taxon>Bacteria</taxon>
        <taxon>Pseudomonadati</taxon>
        <taxon>Pseudomonadota</taxon>
        <taxon>Alphaproteobacteria</taxon>
        <taxon>Hyphomicrobiales</taxon>
        <taxon>Devosiaceae</taxon>
        <taxon>Pelagibacterium</taxon>
    </lineage>
</organism>
<dbReference type="GO" id="GO:0001530">
    <property type="term" value="F:lipopolysaccharide binding"/>
    <property type="evidence" value="ECO:0007669"/>
    <property type="project" value="InterPro"/>
</dbReference>
<dbReference type="InterPro" id="IPR014340">
    <property type="entry name" value="LptA"/>
</dbReference>
<dbReference type="Gene3D" id="2.60.450.10">
    <property type="entry name" value="Lipopolysaccharide (LPS) transport protein A like domain"/>
    <property type="match status" value="1"/>
</dbReference>
<dbReference type="Pfam" id="PF03968">
    <property type="entry name" value="LptD_N"/>
    <property type="match status" value="1"/>
</dbReference>
<reference evidence="7 8" key="1">
    <citation type="journal article" date="2014" name="Int. J. Syst. Evol. Microbiol.">
        <title>Complete genome sequence of Corynebacterium casei LMG S-19264T (=DSM 44701T), isolated from a smear-ripened cheese.</title>
        <authorList>
            <consortium name="US DOE Joint Genome Institute (JGI-PGF)"/>
            <person name="Walter F."/>
            <person name="Albersmeier A."/>
            <person name="Kalinowski J."/>
            <person name="Ruckert C."/>
        </authorList>
    </citation>
    <scope>NUCLEOTIDE SEQUENCE [LARGE SCALE GENOMIC DNA]</scope>
    <source>
        <strain evidence="7 8">CGMCC 1.15896</strain>
    </source>
</reference>
<keyword evidence="2 5" id="KW-0732">Signal</keyword>
<evidence type="ECO:0000313" key="7">
    <source>
        <dbReference type="EMBL" id="GGA37943.1"/>
    </source>
</evidence>
<keyword evidence="3" id="KW-0574">Periplasm</keyword>
<sequence>MMTRPGPFALALVLLLASTFAIMAQGANDPAGFGRLAQQADDQVNVTADNLEITEDDNTALFTGNVTITQGTMQMLAQRVDVLYGEGGPSDLVEFTASGGRVHMTMDGQTIDGDRAVYNFAQRILIFTGNVVVKNASGTVNADRLVIDTRAGTSSFSGGPAQGGRVTSTFTPANQ</sequence>
<evidence type="ECO:0000256" key="1">
    <source>
        <dbReference type="ARBA" id="ARBA00022448"/>
    </source>
</evidence>
<keyword evidence="1" id="KW-0813">Transport</keyword>
<feature type="compositionally biased region" description="Polar residues" evidence="4">
    <location>
        <begin position="165"/>
        <end position="175"/>
    </location>
</feature>
<dbReference type="InterPro" id="IPR052037">
    <property type="entry name" value="LPS_export_LptA"/>
</dbReference>
<dbReference type="GO" id="GO:0017089">
    <property type="term" value="F:glycolipid transfer activity"/>
    <property type="evidence" value="ECO:0007669"/>
    <property type="project" value="TreeGrafter"/>
</dbReference>
<dbReference type="OrthoDB" id="9811926at2"/>
<dbReference type="RefSeq" id="WP_127073533.1">
    <property type="nucleotide sequence ID" value="NZ_BMKB01000001.1"/>
</dbReference>
<accession>A0A916R6T4</accession>
<feature type="signal peptide" evidence="5">
    <location>
        <begin position="1"/>
        <end position="24"/>
    </location>
</feature>
<evidence type="ECO:0000256" key="5">
    <source>
        <dbReference type="SAM" id="SignalP"/>
    </source>
</evidence>
<feature type="chain" id="PRO_5038092967" description="Organic solvent tolerance-like N-terminal domain-containing protein" evidence="5">
    <location>
        <begin position="25"/>
        <end position="175"/>
    </location>
</feature>
<feature type="domain" description="Organic solvent tolerance-like N-terminal" evidence="6">
    <location>
        <begin position="45"/>
        <end position="152"/>
    </location>
</feature>
<feature type="region of interest" description="Disordered" evidence="4">
    <location>
        <begin position="151"/>
        <end position="175"/>
    </location>
</feature>
<dbReference type="AlphaFoldDB" id="A0A916R6T4"/>
<evidence type="ECO:0000256" key="3">
    <source>
        <dbReference type="ARBA" id="ARBA00022764"/>
    </source>
</evidence>
<dbReference type="PANTHER" id="PTHR36504">
    <property type="entry name" value="LIPOPOLYSACCHARIDE EXPORT SYSTEM PROTEIN LPTA"/>
    <property type="match status" value="1"/>
</dbReference>
<evidence type="ECO:0000256" key="4">
    <source>
        <dbReference type="SAM" id="MobiDB-lite"/>
    </source>
</evidence>
<dbReference type="GO" id="GO:0030288">
    <property type="term" value="C:outer membrane-bounded periplasmic space"/>
    <property type="evidence" value="ECO:0007669"/>
    <property type="project" value="TreeGrafter"/>
</dbReference>
<dbReference type="InterPro" id="IPR005653">
    <property type="entry name" value="OstA-like_N"/>
</dbReference>
<dbReference type="EMBL" id="BMKB01000001">
    <property type="protein sequence ID" value="GGA37943.1"/>
    <property type="molecule type" value="Genomic_DNA"/>
</dbReference>
<dbReference type="GO" id="GO:0009279">
    <property type="term" value="C:cell outer membrane"/>
    <property type="evidence" value="ECO:0007669"/>
    <property type="project" value="TreeGrafter"/>
</dbReference>
<name>A0A916R6T4_9HYPH</name>
<proteinExistence type="predicted"/>
<protein>
    <recommendedName>
        <fullName evidence="6">Organic solvent tolerance-like N-terminal domain-containing protein</fullName>
    </recommendedName>
</protein>
<dbReference type="GO" id="GO:0015920">
    <property type="term" value="P:lipopolysaccharide transport"/>
    <property type="evidence" value="ECO:0007669"/>
    <property type="project" value="InterPro"/>
</dbReference>
<dbReference type="NCBIfam" id="TIGR03002">
    <property type="entry name" value="outer_YhbN_LptA"/>
    <property type="match status" value="1"/>
</dbReference>
<dbReference type="PANTHER" id="PTHR36504:SF1">
    <property type="entry name" value="LIPOPOLYSACCHARIDE EXPORT SYSTEM PROTEIN LPTA"/>
    <property type="match status" value="1"/>
</dbReference>
<evidence type="ECO:0000313" key="8">
    <source>
        <dbReference type="Proteomes" id="UP000596977"/>
    </source>
</evidence>
<evidence type="ECO:0000259" key="6">
    <source>
        <dbReference type="Pfam" id="PF03968"/>
    </source>
</evidence>
<keyword evidence="8" id="KW-1185">Reference proteome</keyword>
<dbReference type="Proteomes" id="UP000596977">
    <property type="component" value="Unassembled WGS sequence"/>
</dbReference>
<evidence type="ECO:0000256" key="2">
    <source>
        <dbReference type="ARBA" id="ARBA00022729"/>
    </source>
</evidence>
<gene>
    <name evidence="7" type="ORF">GCM10011499_04170</name>
</gene>
<comment type="caution">
    <text evidence="7">The sequence shown here is derived from an EMBL/GenBank/DDBJ whole genome shotgun (WGS) entry which is preliminary data.</text>
</comment>